<accession>A0AA47EJD4</accession>
<dbReference type="RefSeq" id="WP_216122456.1">
    <property type="nucleotide sequence ID" value="NZ_CP086239.1"/>
</dbReference>
<evidence type="ECO:0000313" key="2">
    <source>
        <dbReference type="Proteomes" id="UP001164733"/>
    </source>
</evidence>
<name>A0AA47EJD4_9CLOT</name>
<dbReference type="AlphaFoldDB" id="A0AA47EJD4"/>
<dbReference type="Proteomes" id="UP001164733">
    <property type="component" value="Chromosome"/>
</dbReference>
<dbReference type="EMBL" id="CP086239">
    <property type="protein sequence ID" value="WAG61261.1"/>
    <property type="molecule type" value="Genomic_DNA"/>
</dbReference>
<gene>
    <name evidence="1" type="ORF">LL038_03135</name>
</gene>
<protein>
    <submittedName>
        <fullName evidence="1">Uncharacterized protein</fullName>
    </submittedName>
</protein>
<organism evidence="1 2">
    <name type="scientific">Clostridium estertheticum</name>
    <dbReference type="NCBI Taxonomy" id="238834"/>
    <lineage>
        <taxon>Bacteria</taxon>
        <taxon>Bacillati</taxon>
        <taxon>Bacillota</taxon>
        <taxon>Clostridia</taxon>
        <taxon>Eubacteriales</taxon>
        <taxon>Clostridiaceae</taxon>
        <taxon>Clostridium</taxon>
    </lineage>
</organism>
<evidence type="ECO:0000313" key="1">
    <source>
        <dbReference type="EMBL" id="WAG61261.1"/>
    </source>
</evidence>
<proteinExistence type="predicted"/>
<sequence>MSHSVGKREDKIKYLDGINEKIFVNLVSDILYFKLKHRDIKIMDGTGDGKRDILSINKYGKKCLTQCKFHYDFSKCSGSCETDEVVMGLFKFGYKTGNFATSGRISPQAKREYEDNYPDYDLDYFDGERIVDYILDNPVLSSYWINGNSIDQSMKSLVIPILVRGCVVNLDELFKVCLGDFKLNRKNNVNFKIESGVFSKDFFEPYQELTIKNKYEGWNPNLICHKITVSGGIELNQIPQYKQQILEELNRIKFKIGLDMISVRFGKMQIVNSNINSNYLKIPINVETYILGTDIVKESEWVIGLDSNYTIPIRLGTSQADFFRFYSVEHDTCTNLVYIGDIRLQDRSMFVEKNEFEKLIWNNSFFLTGRDGVIDSLCGEKNLNPDIKLRYGSADAVVGWMYPTSQFRPVLSGDRQKDYESIKNESFEYDVSLLKEYIIGKEVSILHPNVALHVARINDYEPYLNDVSKCVYRMADLSGYFSDIPSPINLNERRIIITKVWTIGTINVQDKDKHIISIDAISKKMKFTYKTFTRCDLSYSNVGSGKKFYILVDVSSNNIDDVRSIEYINQFELKAKEHFDKFETELLKLIPDSHSCTREYWSNEYGIIFGDTQ</sequence>
<reference evidence="1" key="1">
    <citation type="submission" date="2021-11" db="EMBL/GenBank/DDBJ databases">
        <title>Clostridia strains as spoilage organisms.</title>
        <authorList>
            <person name="Wambui J."/>
            <person name="Stevens M.J.A."/>
            <person name="Stephan R."/>
        </authorList>
    </citation>
    <scope>NUCLEOTIDE SEQUENCE</scope>
    <source>
        <strain evidence="1">CF009</strain>
    </source>
</reference>